<dbReference type="Proteomes" id="UP000194903">
    <property type="component" value="Unassembled WGS sequence"/>
</dbReference>
<dbReference type="RefSeq" id="WP_087017203.1">
    <property type="nucleotide sequence ID" value="NZ_CP178353.1"/>
</dbReference>
<proteinExistence type="predicted"/>
<accession>A0A252F6G8</accession>
<evidence type="ECO:0000313" key="1">
    <source>
        <dbReference type="EMBL" id="OUM21351.1"/>
    </source>
</evidence>
<protein>
    <submittedName>
        <fullName evidence="1">Uncharacterized protein</fullName>
    </submittedName>
</protein>
<sequence length="115" mass="12851">MLQLKAPLSPAESEMLLQCLSEMEASIIKKASNSNQDYMKRTALASAKQKVQSQVFDCFYREEITNMIFALDSLSRKCSAQLTENMSPDEAENVGNLLRTAATTRAKLRRAVSSR</sequence>
<keyword evidence="2" id="KW-1185">Reference proteome</keyword>
<comment type="caution">
    <text evidence="1">The sequence shown here is derived from an EMBL/GenBank/DDBJ whole genome shotgun (WGS) entry which is preliminary data.</text>
</comment>
<gene>
    <name evidence="1" type="ORF">CBW42_01915</name>
</gene>
<evidence type="ECO:0000313" key="2">
    <source>
        <dbReference type="Proteomes" id="UP000194903"/>
    </source>
</evidence>
<organism evidence="1 2">
    <name type="scientific">Butyricicoccus porcorum</name>
    <dbReference type="NCBI Taxonomy" id="1945634"/>
    <lineage>
        <taxon>Bacteria</taxon>
        <taxon>Bacillati</taxon>
        <taxon>Bacillota</taxon>
        <taxon>Clostridia</taxon>
        <taxon>Eubacteriales</taxon>
        <taxon>Butyricicoccaceae</taxon>
        <taxon>Butyricicoccus</taxon>
    </lineage>
</organism>
<dbReference type="AlphaFoldDB" id="A0A252F6G8"/>
<dbReference type="EMBL" id="NHOC01000002">
    <property type="protein sequence ID" value="OUM21351.1"/>
    <property type="molecule type" value="Genomic_DNA"/>
</dbReference>
<name>A0A252F6G8_9FIRM</name>
<reference evidence="1 2" key="1">
    <citation type="submission" date="2017-05" db="EMBL/GenBank/DDBJ databases">
        <title>Butyricicoccus porcorum sp. nov. a butyrate-producing bacterium from the swine intestinal tract.</title>
        <authorList>
            <person name="Trachsel J."/>
            <person name="Humphrey S."/>
            <person name="Allen H.K."/>
        </authorList>
    </citation>
    <scope>NUCLEOTIDE SEQUENCE [LARGE SCALE GENOMIC DNA]</scope>
    <source>
        <strain evidence="1">BB10</strain>
    </source>
</reference>